<feature type="compositionally biased region" description="Polar residues" evidence="1">
    <location>
        <begin position="103"/>
        <end position="116"/>
    </location>
</feature>
<protein>
    <submittedName>
        <fullName evidence="2">Uncharacterized protein</fullName>
    </submittedName>
</protein>
<evidence type="ECO:0000256" key="1">
    <source>
        <dbReference type="SAM" id="MobiDB-lite"/>
    </source>
</evidence>
<dbReference type="EMBL" id="WIWS01000022">
    <property type="protein sequence ID" value="KAF3223474.1"/>
    <property type="molecule type" value="Genomic_DNA"/>
</dbReference>
<dbReference type="Proteomes" id="UP000472727">
    <property type="component" value="Unassembled WGS sequence"/>
</dbReference>
<evidence type="ECO:0000313" key="3">
    <source>
        <dbReference type="Proteomes" id="UP000472727"/>
    </source>
</evidence>
<evidence type="ECO:0000313" key="2">
    <source>
        <dbReference type="EMBL" id="KAF3223474.1"/>
    </source>
</evidence>
<comment type="caution">
    <text evidence="2">The sequence shown here is derived from an EMBL/GenBank/DDBJ whole genome shotgun (WGS) entry which is preliminary data.</text>
</comment>
<proteinExistence type="predicted"/>
<dbReference type="AlphaFoldDB" id="A0A7C8UZ39"/>
<name>A0A7C8UZ39_ORBOL</name>
<feature type="region of interest" description="Disordered" evidence="1">
    <location>
        <begin position="59"/>
        <end position="82"/>
    </location>
</feature>
<feature type="compositionally biased region" description="Polar residues" evidence="1">
    <location>
        <begin position="59"/>
        <end position="78"/>
    </location>
</feature>
<sequence>MSVNRPENSLASVDGIKLRLLENLSNLCFKSIDLAIVDTVELLMFDLCNYFVNPQHLDLSNHSHQRNNKTPSPRGSSSEDPEYRAIQDHTENDDVEGLVSSSSYLQNHEPSPNLGTEASAGPSFPAQNFPIDIVPTSCSSLSSSEGISGFEGPSTEILRSSNAIHDYVDVFWYEFVRSISIPNLQDPPGPALSDSGSSSSSSGSSTPKSDSGSNTESTTPASSPAASRTGLSPRDETLDTPASSPVALGVDPPPRDETLATLDDSPYIPSNLTQYALEQYKAAEKNKSTAENPTANAPEFTCRETARRNPPLEGRFHGLPIAYLRTKSFSPGAKKVIIVIRTIDVDTLSF</sequence>
<gene>
    <name evidence="2" type="ORF">TWF106_004867</name>
</gene>
<reference evidence="2 3" key="1">
    <citation type="submission" date="2019-06" db="EMBL/GenBank/DDBJ databases">
        <authorList>
            <person name="Palmer J.M."/>
        </authorList>
    </citation>
    <scope>NUCLEOTIDE SEQUENCE [LARGE SCALE GENOMIC DNA]</scope>
    <source>
        <strain evidence="2 3">TWF106</strain>
    </source>
</reference>
<feature type="compositionally biased region" description="Low complexity" evidence="1">
    <location>
        <begin position="191"/>
        <end position="227"/>
    </location>
</feature>
<accession>A0A7C8UZ39</accession>
<feature type="region of interest" description="Disordered" evidence="1">
    <location>
        <begin position="103"/>
        <end position="126"/>
    </location>
</feature>
<organism evidence="2 3">
    <name type="scientific">Orbilia oligospora</name>
    <name type="common">Nematode-trapping fungus</name>
    <name type="synonym">Arthrobotrys oligospora</name>
    <dbReference type="NCBI Taxonomy" id="2813651"/>
    <lineage>
        <taxon>Eukaryota</taxon>
        <taxon>Fungi</taxon>
        <taxon>Dikarya</taxon>
        <taxon>Ascomycota</taxon>
        <taxon>Pezizomycotina</taxon>
        <taxon>Orbiliomycetes</taxon>
        <taxon>Orbiliales</taxon>
        <taxon>Orbiliaceae</taxon>
        <taxon>Orbilia</taxon>
    </lineage>
</organism>
<feature type="region of interest" description="Disordered" evidence="1">
    <location>
        <begin position="186"/>
        <end position="268"/>
    </location>
</feature>